<comment type="caution">
    <text evidence="2">The sequence shown here is derived from an EMBL/GenBank/DDBJ whole genome shotgun (WGS) entry which is preliminary data.</text>
</comment>
<evidence type="ECO:0000313" key="3">
    <source>
        <dbReference type="Proteomes" id="UP000297700"/>
    </source>
</evidence>
<feature type="region of interest" description="Disordered" evidence="1">
    <location>
        <begin position="1"/>
        <end position="22"/>
    </location>
</feature>
<dbReference type="EMBL" id="SPQS01000005">
    <property type="protein sequence ID" value="TFV77326.1"/>
    <property type="molecule type" value="Genomic_DNA"/>
</dbReference>
<proteinExistence type="predicted"/>
<organism evidence="2 3">
    <name type="scientific">Bradyrhizobium frederickii</name>
    <dbReference type="NCBI Taxonomy" id="2560054"/>
    <lineage>
        <taxon>Bacteria</taxon>
        <taxon>Pseudomonadati</taxon>
        <taxon>Pseudomonadota</taxon>
        <taxon>Alphaproteobacteria</taxon>
        <taxon>Hyphomicrobiales</taxon>
        <taxon>Nitrobacteraceae</taxon>
        <taxon>Bradyrhizobium</taxon>
    </lineage>
</organism>
<sequence length="91" mass="10039">MNGVAMVNADRLPETERQTGTALVPLMPTLRWARKAPLPRPDPSFVTQLIANAEQLPQTSRLRRASSEDAQIAYGSKRPLQSVSARTRQVA</sequence>
<evidence type="ECO:0000256" key="1">
    <source>
        <dbReference type="SAM" id="MobiDB-lite"/>
    </source>
</evidence>
<protein>
    <submittedName>
        <fullName evidence="2">Uncharacterized protein</fullName>
    </submittedName>
</protein>
<accession>A0A4Y9PE85</accession>
<name>A0A4Y9PE85_9BRAD</name>
<dbReference type="Proteomes" id="UP000297700">
    <property type="component" value="Unassembled WGS sequence"/>
</dbReference>
<reference evidence="2 3" key="1">
    <citation type="submission" date="2019-03" db="EMBL/GenBank/DDBJ databases">
        <title>Bradyrhizobium strains diversity.</title>
        <authorList>
            <person name="Urquiaga M.C.O."/>
            <person name="Hungria M."/>
            <person name="Delamuta J.R.M."/>
            <person name="Klepa M.S."/>
        </authorList>
    </citation>
    <scope>NUCLEOTIDE SEQUENCE [LARGE SCALE GENOMIC DNA]</scope>
    <source>
        <strain evidence="2 3">CNPSo 3426</strain>
    </source>
</reference>
<feature type="region of interest" description="Disordered" evidence="1">
    <location>
        <begin position="57"/>
        <end position="91"/>
    </location>
</feature>
<gene>
    <name evidence="2" type="ORF">E4K64_10590</name>
</gene>
<evidence type="ECO:0000313" key="2">
    <source>
        <dbReference type="EMBL" id="TFV77326.1"/>
    </source>
</evidence>
<dbReference type="AlphaFoldDB" id="A0A4Y9PE85"/>
<feature type="compositionally biased region" description="Polar residues" evidence="1">
    <location>
        <begin position="79"/>
        <end position="91"/>
    </location>
</feature>